<name>A0A2S8IN41_RHOOP</name>
<keyword evidence="4" id="KW-0436">Ligase</keyword>
<dbReference type="SUPFAM" id="SSF56801">
    <property type="entry name" value="Acetyl-CoA synthetase-like"/>
    <property type="match status" value="1"/>
</dbReference>
<dbReference type="EMBL" id="PUIO01000067">
    <property type="protein sequence ID" value="PQP16115.1"/>
    <property type="molecule type" value="Genomic_DNA"/>
</dbReference>
<evidence type="ECO:0000313" key="5">
    <source>
        <dbReference type="Proteomes" id="UP000239290"/>
    </source>
</evidence>
<comment type="caution">
    <text evidence="4">The sequence shown here is derived from an EMBL/GenBank/DDBJ whole genome shotgun (WGS) entry which is preliminary data.</text>
</comment>
<dbReference type="PROSITE" id="PS00455">
    <property type="entry name" value="AMP_BINDING"/>
    <property type="match status" value="1"/>
</dbReference>
<dbReference type="InterPro" id="IPR025110">
    <property type="entry name" value="AMP-bd_C"/>
</dbReference>
<dbReference type="Proteomes" id="UP000239290">
    <property type="component" value="Unassembled WGS sequence"/>
</dbReference>
<dbReference type="Gene3D" id="3.40.50.12780">
    <property type="entry name" value="N-terminal domain of ligase-like"/>
    <property type="match status" value="1"/>
</dbReference>
<keyword evidence="1" id="KW-1133">Transmembrane helix</keyword>
<keyword evidence="1" id="KW-0812">Transmembrane</keyword>
<dbReference type="RefSeq" id="WP_105422334.1">
    <property type="nucleotide sequence ID" value="NZ_PUIO01000067.1"/>
</dbReference>
<dbReference type="InterPro" id="IPR042099">
    <property type="entry name" value="ANL_N_sf"/>
</dbReference>
<proteinExistence type="predicted"/>
<accession>A0A2S8IN41</accession>
<dbReference type="InterPro" id="IPR045851">
    <property type="entry name" value="AMP-bd_C_sf"/>
</dbReference>
<keyword evidence="1" id="KW-0472">Membrane</keyword>
<reference evidence="5" key="1">
    <citation type="submission" date="2018-02" db="EMBL/GenBank/DDBJ databases">
        <title>Draft genome sequencing of Rhodococcus opacus KU647198.</title>
        <authorList>
            <person name="Zheng B.-X."/>
        </authorList>
    </citation>
    <scope>NUCLEOTIDE SEQUENCE [LARGE SCALE GENOMIC DNA]</scope>
    <source>
        <strain evidence="5">04-OD7</strain>
    </source>
</reference>
<sequence length="526" mass="55994">MNGTPYSNFGYAILSAQRNRAPHMPALAYCGRERLTYAELDGRVNRTANALLAAGIRPGERVATLLDSTLSVAEIYLAQTKIGSVLCALNPYWTLDTFEQIVTKIEATTFLYDAKFDQVIDQLRPMLQHVRTWIRTGAAPDSHDTVDLDQLAMEAPETEPPLGAGGDDLLALFFTSGTTGLPKAVQYTHASGIAIAQGLWADVPVLRQAALGTGPIIWGVGFIAVAAPALAAGITLVLEDNFGPEQFLKTVPRESITHISVTPSFFVELLSTADHEAVDLSSLRVAMLGGEPLLTSLKERISRRLPNLELYGYYGQTEAPYSVIGRRDDGSVPDGVVGWARFGGAVRVVDSTGAPVIDTVGEVQISGPHVSAGYYGQPDATNEALRDGWFVGGDIGSLDEHGRLTVLGRRTDAIERGGVLTLPAQIEDVASRVDGVAEAGAVGLPVQDSDPQILLVLAPKQGCELDREEIADRLAAALAPASRPDHIEVVDSLPHANDGSGGKGKLLRRVLVEQFGHLADSSVVKG</sequence>
<dbReference type="InterPro" id="IPR020845">
    <property type="entry name" value="AMP-binding_CS"/>
</dbReference>
<dbReference type="Gene3D" id="3.30.300.30">
    <property type="match status" value="1"/>
</dbReference>
<dbReference type="AlphaFoldDB" id="A0A2S8IN41"/>
<feature type="domain" description="AMP-dependent synthetase/ligase" evidence="2">
    <location>
        <begin position="16"/>
        <end position="375"/>
    </location>
</feature>
<feature type="domain" description="AMP-binding enzyme C-terminal" evidence="3">
    <location>
        <begin position="425"/>
        <end position="496"/>
    </location>
</feature>
<feature type="transmembrane region" description="Helical" evidence="1">
    <location>
        <begin position="216"/>
        <end position="238"/>
    </location>
</feature>
<dbReference type="Pfam" id="PF00501">
    <property type="entry name" value="AMP-binding"/>
    <property type="match status" value="1"/>
</dbReference>
<evidence type="ECO:0000259" key="3">
    <source>
        <dbReference type="Pfam" id="PF13193"/>
    </source>
</evidence>
<dbReference type="PANTHER" id="PTHR43767:SF1">
    <property type="entry name" value="NONRIBOSOMAL PEPTIDE SYNTHASE PES1 (EUROFUNG)-RELATED"/>
    <property type="match status" value="1"/>
</dbReference>
<dbReference type="Pfam" id="PF13193">
    <property type="entry name" value="AMP-binding_C"/>
    <property type="match status" value="1"/>
</dbReference>
<dbReference type="InterPro" id="IPR050237">
    <property type="entry name" value="ATP-dep_AMP-bd_enzyme"/>
</dbReference>
<dbReference type="PANTHER" id="PTHR43767">
    <property type="entry name" value="LONG-CHAIN-FATTY-ACID--COA LIGASE"/>
    <property type="match status" value="1"/>
</dbReference>
<dbReference type="GO" id="GO:0016878">
    <property type="term" value="F:acid-thiol ligase activity"/>
    <property type="evidence" value="ECO:0007669"/>
    <property type="project" value="UniProtKB-ARBA"/>
</dbReference>
<gene>
    <name evidence="4" type="ORF">C5613_37010</name>
</gene>
<evidence type="ECO:0000259" key="2">
    <source>
        <dbReference type="Pfam" id="PF00501"/>
    </source>
</evidence>
<evidence type="ECO:0000313" key="4">
    <source>
        <dbReference type="EMBL" id="PQP16115.1"/>
    </source>
</evidence>
<organism evidence="4 5">
    <name type="scientific">Rhodococcus opacus</name>
    <name type="common">Nocardia opaca</name>
    <dbReference type="NCBI Taxonomy" id="37919"/>
    <lineage>
        <taxon>Bacteria</taxon>
        <taxon>Bacillati</taxon>
        <taxon>Actinomycetota</taxon>
        <taxon>Actinomycetes</taxon>
        <taxon>Mycobacteriales</taxon>
        <taxon>Nocardiaceae</taxon>
        <taxon>Rhodococcus</taxon>
    </lineage>
</organism>
<protein>
    <submittedName>
        <fullName evidence="4">Long-chain fatty acid--CoA ligase</fullName>
    </submittedName>
</protein>
<evidence type="ECO:0000256" key="1">
    <source>
        <dbReference type="SAM" id="Phobius"/>
    </source>
</evidence>
<dbReference type="InterPro" id="IPR000873">
    <property type="entry name" value="AMP-dep_synth/lig_dom"/>
</dbReference>